<feature type="domain" description="Transthyretin/hydroxyisourate hydrolase" evidence="8">
    <location>
        <begin position="3"/>
        <end position="117"/>
    </location>
</feature>
<evidence type="ECO:0000256" key="3">
    <source>
        <dbReference type="ARBA" id="ARBA00009850"/>
    </source>
</evidence>
<dbReference type="Proteomes" id="UP000005801">
    <property type="component" value="Unassembled WGS sequence"/>
</dbReference>
<dbReference type="InterPro" id="IPR036817">
    <property type="entry name" value="Transthyretin/HIU_hydrolase_sf"/>
</dbReference>
<dbReference type="EC" id="3.5.2.17" evidence="7"/>
<evidence type="ECO:0000256" key="5">
    <source>
        <dbReference type="ARBA" id="ARBA00022631"/>
    </source>
</evidence>
<evidence type="ECO:0000256" key="4">
    <source>
        <dbReference type="ARBA" id="ARBA00011881"/>
    </source>
</evidence>
<keyword evidence="5 7" id="KW-0659">Purine metabolism</keyword>
<dbReference type="PANTHER" id="PTHR10395:SF7">
    <property type="entry name" value="5-HYDROXYISOURATE HYDROLASE"/>
    <property type="match status" value="1"/>
</dbReference>
<comment type="subunit">
    <text evidence="4 7">Homotetramer.</text>
</comment>
<dbReference type="GO" id="GO:0006144">
    <property type="term" value="P:purine nucleobase metabolic process"/>
    <property type="evidence" value="ECO:0007669"/>
    <property type="project" value="UniProtKB-KW"/>
</dbReference>
<proteinExistence type="inferred from homology"/>
<comment type="catalytic activity">
    <reaction evidence="1 7">
        <text>5-hydroxyisourate + H2O = 5-hydroxy-2-oxo-4-ureido-2,5-dihydro-1H-imidazole-5-carboxylate + H(+)</text>
        <dbReference type="Rhea" id="RHEA:23736"/>
        <dbReference type="ChEBI" id="CHEBI:15377"/>
        <dbReference type="ChEBI" id="CHEBI:15378"/>
        <dbReference type="ChEBI" id="CHEBI:18072"/>
        <dbReference type="ChEBI" id="CHEBI:58639"/>
        <dbReference type="EC" id="3.5.2.17"/>
    </reaction>
</comment>
<organism evidence="9 10">
    <name type="scientific">Plesiocystis pacifica SIR-1</name>
    <dbReference type="NCBI Taxonomy" id="391625"/>
    <lineage>
        <taxon>Bacteria</taxon>
        <taxon>Pseudomonadati</taxon>
        <taxon>Myxococcota</taxon>
        <taxon>Polyangia</taxon>
        <taxon>Nannocystales</taxon>
        <taxon>Nannocystaceae</taxon>
        <taxon>Plesiocystis</taxon>
    </lineage>
</organism>
<dbReference type="OrthoDB" id="9792386at2"/>
<dbReference type="AlphaFoldDB" id="A6G332"/>
<evidence type="ECO:0000256" key="2">
    <source>
        <dbReference type="ARBA" id="ARBA00002704"/>
    </source>
</evidence>
<comment type="similarity">
    <text evidence="3 7">Belongs to the transthyretin family. 5-hydroxyisourate hydrolase subfamily.</text>
</comment>
<dbReference type="EMBL" id="ABCS01000017">
    <property type="protein sequence ID" value="EDM79657.1"/>
    <property type="molecule type" value="Genomic_DNA"/>
</dbReference>
<evidence type="ECO:0000256" key="1">
    <source>
        <dbReference type="ARBA" id="ARBA00001043"/>
    </source>
</evidence>
<reference evidence="9 10" key="1">
    <citation type="submission" date="2007-06" db="EMBL/GenBank/DDBJ databases">
        <authorList>
            <person name="Shimkets L."/>
            <person name="Ferriera S."/>
            <person name="Johnson J."/>
            <person name="Kravitz S."/>
            <person name="Beeson K."/>
            <person name="Sutton G."/>
            <person name="Rogers Y.-H."/>
            <person name="Friedman R."/>
            <person name="Frazier M."/>
            <person name="Venter J.C."/>
        </authorList>
    </citation>
    <scope>NUCLEOTIDE SEQUENCE [LARGE SCALE GENOMIC DNA]</scope>
    <source>
        <strain evidence="9 10">SIR-1</strain>
    </source>
</reference>
<dbReference type="InterPro" id="IPR023416">
    <property type="entry name" value="Transthyretin/HIU_hydrolase_d"/>
</dbReference>
<dbReference type="PRINTS" id="PR00189">
    <property type="entry name" value="TRNSTHYRETIN"/>
</dbReference>
<keyword evidence="6 7" id="KW-0378">Hydrolase</keyword>
<dbReference type="PANTHER" id="PTHR10395">
    <property type="entry name" value="URICASE AND TRANSTHYRETIN-RELATED"/>
    <property type="match status" value="1"/>
</dbReference>
<evidence type="ECO:0000259" key="8">
    <source>
        <dbReference type="SMART" id="SM00095"/>
    </source>
</evidence>
<dbReference type="SUPFAM" id="SSF49472">
    <property type="entry name" value="Transthyretin (synonym: prealbumin)"/>
    <property type="match status" value="1"/>
</dbReference>
<dbReference type="SMART" id="SM00095">
    <property type="entry name" value="TR_THY"/>
    <property type="match status" value="1"/>
</dbReference>
<keyword evidence="10" id="KW-1185">Reference proteome</keyword>
<dbReference type="Gene3D" id="2.60.40.180">
    <property type="entry name" value="Transthyretin/hydroxyisourate hydrolase domain"/>
    <property type="match status" value="1"/>
</dbReference>
<dbReference type="GO" id="GO:0033971">
    <property type="term" value="F:hydroxyisourate hydrolase activity"/>
    <property type="evidence" value="ECO:0007669"/>
    <property type="project" value="UniProtKB-EC"/>
</dbReference>
<dbReference type="InterPro" id="IPR000895">
    <property type="entry name" value="Transthyretin/HIU_hydrolase"/>
</dbReference>
<dbReference type="Pfam" id="PF00576">
    <property type="entry name" value="Transthyretin"/>
    <property type="match status" value="1"/>
</dbReference>
<accession>A6G332</accession>
<dbReference type="eggNOG" id="COG2351">
    <property type="taxonomic scope" value="Bacteria"/>
</dbReference>
<name>A6G332_9BACT</name>
<comment type="caution">
    <text evidence="9">The sequence shown here is derived from an EMBL/GenBank/DDBJ whole genome shotgun (WGS) entry which is preliminary data.</text>
</comment>
<evidence type="ECO:0000256" key="7">
    <source>
        <dbReference type="RuleBase" id="RU361270"/>
    </source>
</evidence>
<dbReference type="RefSeq" id="WP_006971131.1">
    <property type="nucleotide sequence ID" value="NZ_ABCS01000017.1"/>
</dbReference>
<protein>
    <recommendedName>
        <fullName evidence="7">5-hydroxyisourate hydrolase</fullName>
        <shortName evidence="7">HIU hydrolase</shortName>
        <shortName evidence="7">HIUHase</shortName>
        <ecNumber evidence="7">3.5.2.17</ecNumber>
    </recommendedName>
</protein>
<evidence type="ECO:0000256" key="6">
    <source>
        <dbReference type="ARBA" id="ARBA00022801"/>
    </source>
</evidence>
<evidence type="ECO:0000313" key="10">
    <source>
        <dbReference type="Proteomes" id="UP000005801"/>
    </source>
</evidence>
<gene>
    <name evidence="9" type="ORF">PPSIR1_16385</name>
</gene>
<comment type="function">
    <text evidence="2">Catalyzes the hydrolysis of 5-hydroxyisourate (HIU) to 2-oxo-4-hydroxy-4-carboxy-5-ureidoimidazoline (OHCU).</text>
</comment>
<evidence type="ECO:0000313" key="9">
    <source>
        <dbReference type="EMBL" id="EDM79657.1"/>
    </source>
</evidence>
<dbReference type="InterPro" id="IPR014306">
    <property type="entry name" value="Hydroxyisourate_hydrolase"/>
</dbReference>
<dbReference type="NCBIfam" id="TIGR02962">
    <property type="entry name" value="hdxy_isourate"/>
    <property type="match status" value="1"/>
</dbReference>
<sequence>MSEATDPITASVMDMTHGGPAKGLSVTLSKQARSRWEVIGRNRTDSEGRVHGLLAPGNLEVGVYRVRFETADYFRAKGITGCLHPWIDVVVQVTDANGHYGVPLAVSPFGYSTHCGR</sequence>
<dbReference type="STRING" id="391625.PPSIR1_16385"/>